<protein>
    <submittedName>
        <fullName evidence="1">Uncharacterized protein</fullName>
    </submittedName>
</protein>
<organism evidence="1 2">
    <name type="scientific">Gossypium arboreum</name>
    <name type="common">Tree cotton</name>
    <name type="synonym">Gossypium nanking</name>
    <dbReference type="NCBI Taxonomy" id="29729"/>
    <lineage>
        <taxon>Eukaryota</taxon>
        <taxon>Viridiplantae</taxon>
        <taxon>Streptophyta</taxon>
        <taxon>Embryophyta</taxon>
        <taxon>Tracheophyta</taxon>
        <taxon>Spermatophyta</taxon>
        <taxon>Magnoliopsida</taxon>
        <taxon>eudicotyledons</taxon>
        <taxon>Gunneridae</taxon>
        <taxon>Pentapetalae</taxon>
        <taxon>rosids</taxon>
        <taxon>malvids</taxon>
        <taxon>Malvales</taxon>
        <taxon>Malvaceae</taxon>
        <taxon>Malvoideae</taxon>
        <taxon>Gossypium</taxon>
    </lineage>
</organism>
<evidence type="ECO:0000313" key="2">
    <source>
        <dbReference type="Proteomes" id="UP000032142"/>
    </source>
</evidence>
<dbReference type="Proteomes" id="UP000032142">
    <property type="component" value="Unassembled WGS sequence"/>
</dbReference>
<accession>A0A0B0PK94</accession>
<name>A0A0B0PK94_GOSAR</name>
<gene>
    <name evidence="1" type="ORF">F383_32346</name>
</gene>
<proteinExistence type="predicted"/>
<evidence type="ECO:0000313" key="1">
    <source>
        <dbReference type="EMBL" id="KHG25297.1"/>
    </source>
</evidence>
<sequence length="15" mass="1868">MRLRIRPYPGYSIDM</sequence>
<reference evidence="2" key="1">
    <citation type="submission" date="2014-09" db="EMBL/GenBank/DDBJ databases">
        <authorList>
            <person name="Mudge J."/>
            <person name="Ramaraj T."/>
            <person name="Lindquist I.E."/>
            <person name="Bharti A.K."/>
            <person name="Sundararajan A."/>
            <person name="Cameron C.T."/>
            <person name="Woodward J.E."/>
            <person name="May G.D."/>
            <person name="Brubaker C."/>
            <person name="Broadhvest J."/>
            <person name="Wilkins T.A."/>
        </authorList>
    </citation>
    <scope>NUCLEOTIDE SEQUENCE</scope>
    <source>
        <strain evidence="2">cv. AKA8401</strain>
    </source>
</reference>
<keyword evidence="2" id="KW-1185">Reference proteome</keyword>
<dbReference type="EMBL" id="KN431922">
    <property type="protein sequence ID" value="KHG25297.1"/>
    <property type="molecule type" value="Genomic_DNA"/>
</dbReference>